<gene>
    <name evidence="1" type="ORF">H8S57_12995</name>
</gene>
<comment type="caution">
    <text evidence="1">The sequence shown here is derived from an EMBL/GenBank/DDBJ whole genome shotgun (WGS) entry which is preliminary data.</text>
</comment>
<organism evidence="1 2">
    <name type="scientific">Lawsonibacter hominis</name>
    <dbReference type="NCBI Taxonomy" id="2763053"/>
    <lineage>
        <taxon>Bacteria</taxon>
        <taxon>Bacillati</taxon>
        <taxon>Bacillota</taxon>
        <taxon>Clostridia</taxon>
        <taxon>Eubacteriales</taxon>
        <taxon>Oscillospiraceae</taxon>
        <taxon>Lawsonibacter</taxon>
    </lineage>
</organism>
<dbReference type="InterPro" id="IPR015996">
    <property type="entry name" value="UCP028451"/>
</dbReference>
<sequence length="225" mass="27122">MFQGFSEQTVDFMWGIRFNNEKSWFEQHKELYKSCFYDPMRALADEVYERFLDRHGELDLIRRVSRIYRDARRLHGRGPYKDRLWWSMERPSDNWSGEPVFWFELEPEGYSYGMGFWMAPAVTMAKFRARMDQDPKPMEQLARAFRRQDRFVLDGVDYKRPKGEAAKLLAPWYNKKSFSLGYEGPHDALLWSHDLADQLLEGYEFLLPYYQYMMDVIADPDPREQ</sequence>
<dbReference type="EMBL" id="JACOPP010000021">
    <property type="protein sequence ID" value="MBC5734634.1"/>
    <property type="molecule type" value="Genomic_DNA"/>
</dbReference>
<reference evidence="1" key="1">
    <citation type="submission" date="2020-08" db="EMBL/GenBank/DDBJ databases">
        <title>Genome public.</title>
        <authorList>
            <person name="Liu C."/>
            <person name="Sun Q."/>
        </authorList>
    </citation>
    <scope>NUCLEOTIDE SEQUENCE</scope>
    <source>
        <strain evidence="1">NSJ-51</strain>
    </source>
</reference>
<dbReference type="Proteomes" id="UP000661435">
    <property type="component" value="Unassembled WGS sequence"/>
</dbReference>
<protein>
    <submittedName>
        <fullName evidence="1">DUF2461 domain-containing protein</fullName>
    </submittedName>
</protein>
<accession>A0A8J6JG74</accession>
<proteinExistence type="predicted"/>
<dbReference type="AlphaFoldDB" id="A0A8J6JG74"/>
<keyword evidence="2" id="KW-1185">Reference proteome</keyword>
<evidence type="ECO:0000313" key="1">
    <source>
        <dbReference type="EMBL" id="MBC5734634.1"/>
    </source>
</evidence>
<dbReference type="PANTHER" id="PTHR36452:SF1">
    <property type="entry name" value="DUF2461 DOMAIN-CONTAINING PROTEIN"/>
    <property type="match status" value="1"/>
</dbReference>
<dbReference type="PIRSF" id="PIRSF028451">
    <property type="entry name" value="UCP028451"/>
    <property type="match status" value="1"/>
</dbReference>
<evidence type="ECO:0000313" key="2">
    <source>
        <dbReference type="Proteomes" id="UP000661435"/>
    </source>
</evidence>
<dbReference type="InterPro" id="IPR012808">
    <property type="entry name" value="CHP02453"/>
</dbReference>
<dbReference type="Pfam" id="PF09365">
    <property type="entry name" value="DUF2461"/>
    <property type="match status" value="1"/>
</dbReference>
<dbReference type="PANTHER" id="PTHR36452">
    <property type="entry name" value="CHROMOSOME 12, WHOLE GENOME SHOTGUN SEQUENCE"/>
    <property type="match status" value="1"/>
</dbReference>
<name>A0A8J6JG74_9FIRM</name>